<dbReference type="GO" id="GO:0016874">
    <property type="term" value="F:ligase activity"/>
    <property type="evidence" value="ECO:0007669"/>
    <property type="project" value="UniProtKB-KW"/>
</dbReference>
<dbReference type="InterPro" id="IPR009081">
    <property type="entry name" value="PP-bd_ACP"/>
</dbReference>
<dbReference type="Pfam" id="PF07993">
    <property type="entry name" value="NAD_binding_4"/>
    <property type="match status" value="1"/>
</dbReference>
<comment type="cofactor">
    <cofactor evidence="1">
        <name>pantetheine 4'-phosphate</name>
        <dbReference type="ChEBI" id="CHEBI:47942"/>
    </cofactor>
</comment>
<keyword evidence="5" id="KW-0479">Metal-binding</keyword>
<proteinExistence type="predicted"/>
<dbReference type="InterPro" id="IPR001242">
    <property type="entry name" value="Condensation_dom"/>
</dbReference>
<dbReference type="InterPro" id="IPR006162">
    <property type="entry name" value="Ppantetheine_attach_site"/>
</dbReference>
<organism evidence="7 8">
    <name type="scientific">Rhizobium leguminosarum bv. viciae</name>
    <dbReference type="NCBI Taxonomy" id="387"/>
    <lineage>
        <taxon>Bacteria</taxon>
        <taxon>Pseudomonadati</taxon>
        <taxon>Pseudomonadota</taxon>
        <taxon>Alphaproteobacteria</taxon>
        <taxon>Hyphomicrobiales</taxon>
        <taxon>Rhizobiaceae</taxon>
        <taxon>Rhizobium/Agrobacterium group</taxon>
        <taxon>Rhizobium</taxon>
    </lineage>
</organism>
<evidence type="ECO:0000313" key="7">
    <source>
        <dbReference type="EMBL" id="NKM48180.1"/>
    </source>
</evidence>
<dbReference type="PANTHER" id="PTHR45527:SF1">
    <property type="entry name" value="FATTY ACID SYNTHASE"/>
    <property type="match status" value="1"/>
</dbReference>
<keyword evidence="4" id="KW-0436">Ligase</keyword>
<dbReference type="GO" id="GO:0044550">
    <property type="term" value="P:secondary metabolite biosynthetic process"/>
    <property type="evidence" value="ECO:0007669"/>
    <property type="project" value="TreeGrafter"/>
</dbReference>
<dbReference type="InterPro" id="IPR036736">
    <property type="entry name" value="ACP-like_sf"/>
</dbReference>
<evidence type="ECO:0000256" key="3">
    <source>
        <dbReference type="ARBA" id="ARBA00022553"/>
    </source>
</evidence>
<dbReference type="SUPFAM" id="SSF52777">
    <property type="entry name" value="CoA-dependent acyltransferases"/>
    <property type="match status" value="2"/>
</dbReference>
<dbReference type="PROSITE" id="PS50075">
    <property type="entry name" value="CARRIER"/>
    <property type="match status" value="1"/>
</dbReference>
<reference evidence="7" key="1">
    <citation type="submission" date="2019-10" db="EMBL/GenBank/DDBJ databases">
        <title>Rhizobium leguminosarum symbiovar viciae collection.</title>
        <authorList>
            <person name="Boivin S."/>
            <person name="Lepetit M."/>
        </authorList>
    </citation>
    <scope>NUCLEOTIDE SEQUENCE</scope>
    <source>
        <strain evidence="7">L143</strain>
    </source>
</reference>
<dbReference type="PROSITE" id="PS00012">
    <property type="entry name" value="PHOSPHOPANTETHEINE"/>
    <property type="match status" value="1"/>
</dbReference>
<dbReference type="Gene3D" id="3.30.300.30">
    <property type="match status" value="1"/>
</dbReference>
<evidence type="ECO:0000256" key="5">
    <source>
        <dbReference type="ARBA" id="ARBA00022723"/>
    </source>
</evidence>
<dbReference type="PROSITE" id="PS00455">
    <property type="entry name" value="AMP_BINDING"/>
    <property type="match status" value="1"/>
</dbReference>
<evidence type="ECO:0000256" key="4">
    <source>
        <dbReference type="ARBA" id="ARBA00022598"/>
    </source>
</evidence>
<protein>
    <submittedName>
        <fullName evidence="7">AMP-binding protein</fullName>
    </submittedName>
</protein>
<dbReference type="Gene3D" id="3.40.50.12780">
    <property type="entry name" value="N-terminal domain of ligase-like"/>
    <property type="match status" value="1"/>
</dbReference>
<dbReference type="InterPro" id="IPR013120">
    <property type="entry name" value="FAR_NAD-bd"/>
</dbReference>
<dbReference type="InterPro" id="IPR020845">
    <property type="entry name" value="AMP-binding_CS"/>
</dbReference>
<dbReference type="Gene3D" id="1.10.1200.10">
    <property type="entry name" value="ACP-like"/>
    <property type="match status" value="1"/>
</dbReference>
<dbReference type="Pfam" id="PF00501">
    <property type="entry name" value="AMP-binding"/>
    <property type="match status" value="1"/>
</dbReference>
<dbReference type="Pfam" id="PF13193">
    <property type="entry name" value="AMP-binding_C"/>
    <property type="match status" value="1"/>
</dbReference>
<evidence type="ECO:0000313" key="8">
    <source>
        <dbReference type="Proteomes" id="UP000662259"/>
    </source>
</evidence>
<accession>A0A8I2KL64</accession>
<comment type="caution">
    <text evidence="7">The sequence shown here is derived from an EMBL/GenBank/DDBJ whole genome shotgun (WGS) entry which is preliminary data.</text>
</comment>
<dbReference type="GO" id="GO:0043041">
    <property type="term" value="P:amino acid activation for nonribosomal peptide biosynthetic process"/>
    <property type="evidence" value="ECO:0007669"/>
    <property type="project" value="TreeGrafter"/>
</dbReference>
<evidence type="ECO:0000259" key="6">
    <source>
        <dbReference type="PROSITE" id="PS50075"/>
    </source>
</evidence>
<evidence type="ECO:0000256" key="2">
    <source>
        <dbReference type="ARBA" id="ARBA00022450"/>
    </source>
</evidence>
<dbReference type="GO" id="GO:0005737">
    <property type="term" value="C:cytoplasm"/>
    <property type="evidence" value="ECO:0007669"/>
    <property type="project" value="TreeGrafter"/>
</dbReference>
<dbReference type="SUPFAM" id="SSF56801">
    <property type="entry name" value="Acetyl-CoA synthetase-like"/>
    <property type="match status" value="1"/>
</dbReference>
<dbReference type="EMBL" id="WIEZ01000015">
    <property type="protein sequence ID" value="NKM48180.1"/>
    <property type="molecule type" value="Genomic_DNA"/>
</dbReference>
<dbReference type="SUPFAM" id="SSF51735">
    <property type="entry name" value="NAD(P)-binding Rossmann-fold domains"/>
    <property type="match status" value="1"/>
</dbReference>
<sequence>MTDVRRLVLDGARTWPERIAIRDENAAYSYKALGLLAHSAAEVCERHGLQSGDRVALALERSATSMAIFLALMAAGLSVAVLPSVPVSRLRQDIDELGISLVIAPENSAFASLGPRFADPTTFDKGGGRTDLFDLPAIAYLTLTSGSTGRPKAVMVTHGGVAHYARAIIERLELASGPTLRFAHVTTLAADLGYTAIFPTLLVGGEILVASDEVARDADAFWAWAERWSVNALKTTPSHFQVLLEGRRASAASMAMLVLGGEPLGLGFANKILESKCACVLVNHYGPTETTIGVSCYVVRSPEDLAGWRETVPIGNAFGLGQLSLENSYRTDDGGEVGELVVRGPGVSLGYLGRPDLTTERFKVLDGGSVAFRTGDLCFKNDAGQLQFLGRKDRQIKVRGFIVNPPEVETAIEAIPGVRRAAVIPDEHDGLVRLISAVEFERDRPNAARAITELREALRRRLPHWMVPTHVLSLQSMPLTENGKRDDTTLRALIKERYNDSVELAPPDDASHALSDPQVELARRIAGIWSDLLGVRSLSLDADIIAAGADSIILMRSVARLRVQEWRVRLLDIHEHPTARSLAAYLLTRPTENDVSHLPTPMAGKRILSPMQEWFFQLDLPAPDHFNQAVLLRSWQSVDPVALCKAVQLLCKRHELLHHTFDGPSVGGAREEAALTVFGMTMLPVDLSDRESAIATVSAELHGSLRIGRGTLAKVHLFKSEDGAGDRILLAVHHLATDGVSWRILLEELGSAYSASLLGEAWEPPAPASFWDWTAQVTRGDPAVASHRPDPQQLLFKVHGSDDAGVESLVLDLTIDETRALVETSAGYGYLEAILLQGFIDGVGAATGAPEMAVDVEGHGRVDSRDVERFYGTIGWFTAVDQLIVVPGLDETFATRSHALHEGLSEHLNNVLSPDRALAELCFNFLGAFTSPICRGLDWQPAPELHGLTRHAAVDRIYACRLTARVAGARLIIDLVYDARRVTATQAEQIIGTLRKCLGSVVSCRQAMGNLTREYQSTSGLILLTRTAAANVSTTEKRSALLTGATGYLGLHLLDQMLRSGEFRPTCLVRGASVDVARNRVLEGYARSFGRDAAARAAQETSFICGDLREAHLGLPQTFGRDIAAVFHSAAETRLLGRASELSRTNADGARRVVAWVADHGGIPLHHVSTLAIAGTVVAARHFGETDFDIGQSFLSPYEASKFEAERVVRDSTASRSATYIYRMGHLAPDSRTGLFQANMADNRVYQTLKSYALTGLVVDDDDHGIAFSNADIVAEAIITIANSPQIPAGVFHIESPHLIWAEEISSWLNQIGYHVYPAPSLAFIDALLTRVAQQDEALSTAALQWAERPRRNIAYDNARTLATLNQLKITFPRPNAEWFASAMTLAWEEGFMPQPGEPKRSASFSL</sequence>
<dbReference type="Gene3D" id="3.30.559.10">
    <property type="entry name" value="Chloramphenicol acetyltransferase-like domain"/>
    <property type="match status" value="1"/>
</dbReference>
<gene>
    <name evidence="7" type="ORF">GFL91_25075</name>
</gene>
<dbReference type="InterPro" id="IPR036291">
    <property type="entry name" value="NAD(P)-bd_dom_sf"/>
</dbReference>
<dbReference type="InterPro" id="IPR023213">
    <property type="entry name" value="CAT-like_dom_sf"/>
</dbReference>
<name>A0A8I2KL64_RHILV</name>
<dbReference type="InterPro" id="IPR000873">
    <property type="entry name" value="AMP-dep_synth/lig_dom"/>
</dbReference>
<dbReference type="SUPFAM" id="SSF47336">
    <property type="entry name" value="ACP-like"/>
    <property type="match status" value="1"/>
</dbReference>
<dbReference type="GO" id="GO:0046872">
    <property type="term" value="F:metal ion binding"/>
    <property type="evidence" value="ECO:0007669"/>
    <property type="project" value="UniProtKB-KW"/>
</dbReference>
<dbReference type="InterPro" id="IPR045851">
    <property type="entry name" value="AMP-bd_C_sf"/>
</dbReference>
<dbReference type="InterPro" id="IPR025110">
    <property type="entry name" value="AMP-bd_C"/>
</dbReference>
<keyword evidence="2" id="KW-0596">Phosphopantetheine</keyword>
<dbReference type="PANTHER" id="PTHR45527">
    <property type="entry name" value="NONRIBOSOMAL PEPTIDE SYNTHETASE"/>
    <property type="match status" value="1"/>
</dbReference>
<dbReference type="GO" id="GO:0031177">
    <property type="term" value="F:phosphopantetheine binding"/>
    <property type="evidence" value="ECO:0007669"/>
    <property type="project" value="TreeGrafter"/>
</dbReference>
<dbReference type="InterPro" id="IPR042099">
    <property type="entry name" value="ANL_N_sf"/>
</dbReference>
<dbReference type="Gene3D" id="3.40.50.720">
    <property type="entry name" value="NAD(P)-binding Rossmann-like Domain"/>
    <property type="match status" value="1"/>
</dbReference>
<dbReference type="Gene3D" id="3.30.559.30">
    <property type="entry name" value="Nonribosomal peptide synthetase, condensation domain"/>
    <property type="match status" value="1"/>
</dbReference>
<evidence type="ECO:0000256" key="1">
    <source>
        <dbReference type="ARBA" id="ARBA00001957"/>
    </source>
</evidence>
<keyword evidence="3" id="KW-0597">Phosphoprotein</keyword>
<dbReference type="Pfam" id="PF00668">
    <property type="entry name" value="Condensation"/>
    <property type="match status" value="1"/>
</dbReference>
<feature type="domain" description="Carrier" evidence="6">
    <location>
        <begin position="516"/>
        <end position="590"/>
    </location>
</feature>
<dbReference type="Proteomes" id="UP000662259">
    <property type="component" value="Unassembled WGS sequence"/>
</dbReference>
<dbReference type="Pfam" id="PF00550">
    <property type="entry name" value="PP-binding"/>
    <property type="match status" value="1"/>
</dbReference>